<evidence type="ECO:0000313" key="4">
    <source>
        <dbReference type="EMBL" id="JAS20734.1"/>
    </source>
</evidence>
<dbReference type="EMBL" id="GEDC01016741">
    <property type="protein sequence ID" value="JAS20557.1"/>
    <property type="molecule type" value="Transcribed_RNA"/>
</dbReference>
<accession>A0A1B6D4E7</accession>
<sequence length="113" mass="12246">MQTTIVLLCLSALVVISAAAPSDYFVRTPRQAQGNNNNNNGGYRGSNGGTWRVGVDREHHGGTRVQVDAGKDLFTSRNGNMRGQVYGQYERTYGGPNNGMRGGQVGLRIQGRF</sequence>
<organism evidence="3">
    <name type="scientific">Clastoptera arizonana</name>
    <name type="common">Arizona spittle bug</name>
    <dbReference type="NCBI Taxonomy" id="38151"/>
    <lineage>
        <taxon>Eukaryota</taxon>
        <taxon>Metazoa</taxon>
        <taxon>Ecdysozoa</taxon>
        <taxon>Arthropoda</taxon>
        <taxon>Hexapoda</taxon>
        <taxon>Insecta</taxon>
        <taxon>Pterygota</taxon>
        <taxon>Neoptera</taxon>
        <taxon>Paraneoptera</taxon>
        <taxon>Hemiptera</taxon>
        <taxon>Auchenorrhyncha</taxon>
        <taxon>Cercopoidea</taxon>
        <taxon>Clastopteridae</taxon>
        <taxon>Clastoptera</taxon>
    </lineage>
</organism>
<evidence type="ECO:0000256" key="2">
    <source>
        <dbReference type="SAM" id="SignalP"/>
    </source>
</evidence>
<name>A0A1B6D4E7_9HEMI</name>
<dbReference type="AlphaFoldDB" id="A0A1B6D4E7"/>
<evidence type="ECO:0000313" key="3">
    <source>
        <dbReference type="EMBL" id="JAS20557.1"/>
    </source>
</evidence>
<dbReference type="EMBL" id="GEDC01012573">
    <property type="protein sequence ID" value="JAS24725.1"/>
    <property type="molecule type" value="Transcribed_RNA"/>
</dbReference>
<dbReference type="EMBL" id="GEDC01016564">
    <property type="protein sequence ID" value="JAS20734.1"/>
    <property type="molecule type" value="Transcribed_RNA"/>
</dbReference>
<feature type="signal peptide" evidence="2">
    <location>
        <begin position="1"/>
        <end position="19"/>
    </location>
</feature>
<feature type="chain" id="PRO_5008580932" description="Attacin C-terminal domain-containing protein" evidence="2">
    <location>
        <begin position="20"/>
        <end position="113"/>
    </location>
</feature>
<protein>
    <recommendedName>
        <fullName evidence="6">Attacin C-terminal domain-containing protein</fullName>
    </recommendedName>
</protein>
<evidence type="ECO:0000256" key="1">
    <source>
        <dbReference type="SAM" id="MobiDB-lite"/>
    </source>
</evidence>
<keyword evidence="2" id="KW-0732">Signal</keyword>
<reference evidence="3" key="1">
    <citation type="submission" date="2015-12" db="EMBL/GenBank/DDBJ databases">
        <title>De novo transcriptome assembly of four potential Pierce s Disease insect vectors from Arizona vineyards.</title>
        <authorList>
            <person name="Tassone E.E."/>
        </authorList>
    </citation>
    <scope>NUCLEOTIDE SEQUENCE</scope>
</reference>
<feature type="region of interest" description="Disordered" evidence="1">
    <location>
        <begin position="29"/>
        <end position="48"/>
    </location>
</feature>
<evidence type="ECO:0000313" key="5">
    <source>
        <dbReference type="EMBL" id="JAS24725.1"/>
    </source>
</evidence>
<gene>
    <name evidence="4" type="ORF">g.42207</name>
    <name evidence="5" type="ORF">g.42208</name>
    <name evidence="3" type="ORF">g.42209</name>
</gene>
<evidence type="ECO:0008006" key="6">
    <source>
        <dbReference type="Google" id="ProtNLM"/>
    </source>
</evidence>
<proteinExistence type="predicted"/>